<dbReference type="Pfam" id="PF03717">
    <property type="entry name" value="PBP_dimer"/>
    <property type="match status" value="1"/>
</dbReference>
<dbReference type="InterPro" id="IPR012338">
    <property type="entry name" value="Beta-lactam/transpept-like"/>
</dbReference>
<dbReference type="OrthoDB" id="9789078at2"/>
<evidence type="ECO:0000256" key="2">
    <source>
        <dbReference type="ARBA" id="ARBA00022645"/>
    </source>
</evidence>
<dbReference type="Gene3D" id="3.90.1310.10">
    <property type="entry name" value="Penicillin-binding protein 2a (Domain 2)"/>
    <property type="match status" value="1"/>
</dbReference>
<protein>
    <submittedName>
        <fullName evidence="6">Peptidoglycan glycosyltransferase</fullName>
        <ecNumber evidence="6">2.4.1.129</ecNumber>
    </submittedName>
</protein>
<dbReference type="GO" id="GO:0004180">
    <property type="term" value="F:carboxypeptidase activity"/>
    <property type="evidence" value="ECO:0007669"/>
    <property type="project" value="UniProtKB-KW"/>
</dbReference>
<comment type="caution">
    <text evidence="6">The sequence shown here is derived from an EMBL/GenBank/DDBJ whole genome shotgun (WGS) entry which is preliminary data.</text>
</comment>
<dbReference type="InterPro" id="IPR005543">
    <property type="entry name" value="PASTA_dom"/>
</dbReference>
<dbReference type="Proteomes" id="UP000005496">
    <property type="component" value="Unassembled WGS sequence"/>
</dbReference>
<dbReference type="EC" id="2.4.1.129" evidence="6"/>
<evidence type="ECO:0000313" key="6">
    <source>
        <dbReference type="EMBL" id="EFI32955.1"/>
    </source>
</evidence>
<dbReference type="InterPro" id="IPR005311">
    <property type="entry name" value="PBP_dimer"/>
</dbReference>
<evidence type="ECO:0000259" key="5">
    <source>
        <dbReference type="PROSITE" id="PS51178"/>
    </source>
</evidence>
<dbReference type="AlphaFoldDB" id="D6SUH5"/>
<keyword evidence="2" id="KW-0645">Protease</keyword>
<dbReference type="GO" id="GO:0071555">
    <property type="term" value="P:cell wall organization"/>
    <property type="evidence" value="ECO:0007669"/>
    <property type="project" value="TreeGrafter"/>
</dbReference>
<evidence type="ECO:0000256" key="3">
    <source>
        <dbReference type="ARBA" id="ARBA00023136"/>
    </source>
</evidence>
<dbReference type="Gene3D" id="3.30.450.330">
    <property type="match status" value="1"/>
</dbReference>
<dbReference type="GO" id="GO:0005886">
    <property type="term" value="C:plasma membrane"/>
    <property type="evidence" value="ECO:0007669"/>
    <property type="project" value="TreeGrafter"/>
</dbReference>
<keyword evidence="7" id="KW-1185">Reference proteome</keyword>
<dbReference type="EMBL" id="ACJN02000004">
    <property type="protein sequence ID" value="EFI32955.1"/>
    <property type="molecule type" value="Genomic_DNA"/>
</dbReference>
<evidence type="ECO:0000256" key="1">
    <source>
        <dbReference type="ARBA" id="ARBA00004370"/>
    </source>
</evidence>
<reference evidence="6" key="1">
    <citation type="submission" date="2010-05" db="EMBL/GenBank/DDBJ databases">
        <title>The draft genome of Desulfonatronospira thiodismutans ASO3-1.</title>
        <authorList>
            <consortium name="US DOE Joint Genome Institute (JGI-PGF)"/>
            <person name="Lucas S."/>
            <person name="Copeland A."/>
            <person name="Lapidus A."/>
            <person name="Cheng J.-F."/>
            <person name="Bruce D."/>
            <person name="Goodwin L."/>
            <person name="Pitluck S."/>
            <person name="Chertkov O."/>
            <person name="Brettin T."/>
            <person name="Detter J.C."/>
            <person name="Han C."/>
            <person name="Land M.L."/>
            <person name="Hauser L."/>
            <person name="Kyrpides N."/>
            <person name="Mikhailova N."/>
            <person name="Muyzer G."/>
            <person name="Woyke T."/>
        </authorList>
    </citation>
    <scope>NUCLEOTIDE SEQUENCE [LARGE SCALE GENOMIC DNA]</scope>
    <source>
        <strain evidence="6">ASO3-1</strain>
    </source>
</reference>
<dbReference type="SMART" id="SM00740">
    <property type="entry name" value="PASTA"/>
    <property type="match status" value="1"/>
</dbReference>
<dbReference type="PANTHER" id="PTHR30627">
    <property type="entry name" value="PEPTIDOGLYCAN D,D-TRANSPEPTIDASE"/>
    <property type="match status" value="1"/>
</dbReference>
<proteinExistence type="predicted"/>
<feature type="domain" description="PASTA" evidence="5">
    <location>
        <begin position="589"/>
        <end position="650"/>
    </location>
</feature>
<dbReference type="InterPro" id="IPR036138">
    <property type="entry name" value="PBP_dimer_sf"/>
</dbReference>
<keyword evidence="2" id="KW-0121">Carboxypeptidase</keyword>
<dbReference type="SUPFAM" id="SSF54184">
    <property type="entry name" value="Penicillin-binding protein 2x (pbp-2x), c-terminal domain"/>
    <property type="match status" value="1"/>
</dbReference>
<dbReference type="SUPFAM" id="SSF56519">
    <property type="entry name" value="Penicillin binding protein dimerisation domain"/>
    <property type="match status" value="1"/>
</dbReference>
<keyword evidence="6" id="KW-0328">Glycosyltransferase</keyword>
<sequence>MTRQPPRKKTKEYSRIKIGLVLAFCFIFWGALWARALQVQVLQGEELAEQAQRQYFSQEKIMGKRGEIFDRQGRVLAQSVRSKSVYANPFLMDDIHAQAAELGRILDVDPDSIRVRLGRKSSFVWLDRKVSDRVAHEVVSADLPGVFIVDEHSRVYPQKHMLGQVLGFVGIDNTGLEGLERSLDKRLSGAEMVLVRQRDASGQRFSLMPRQPDQQVDGEDVHLTIDSRMQFHVEQALADAVEENNGQSGVAMVVHVPTGDILSWANYPFFNPNNYRASSPDIWRNRGATDLIEPGSTLKPFLVAAALEENVARGDSLYYCEQGQWRLGNNQIKDVREYGWLTVNRILRYSSNIGAAKVGMDLGAGTLHSYLTRLGLDQATGAQVPGQSRGLLRPPNTWSNMDLATISFGQGMATSFLQLARAYATLGNHGVYTDLNILQEQSSPVSSQQRVFSRGVSRDVLAMMRDSVERDGTGTRARISGIEVGGKTGTAQKASPQGGYSDEYVASFVGFLPAMDPEYMIMVLVDEPESPYYGGLVAAPAFQRIGGRLLSSQKGLGLRSLALDESSADRESFDRENDRFSVAPRQTRKVDTSSVPDLRGTPLRLAVESLIQAGIEPRLKGTGVKVREQNPSPGSSWDSEEKHITLKLCPGS</sequence>
<dbReference type="PANTHER" id="PTHR30627:SF1">
    <property type="entry name" value="PEPTIDOGLYCAN D,D-TRANSPEPTIDASE FTSI"/>
    <property type="match status" value="1"/>
</dbReference>
<dbReference type="InterPro" id="IPR001460">
    <property type="entry name" value="PCN-bd_Tpept"/>
</dbReference>
<keyword evidence="6" id="KW-0808">Transferase</keyword>
<dbReference type="RefSeq" id="WP_008871648.1">
    <property type="nucleotide sequence ID" value="NZ_ACJN02000004.1"/>
</dbReference>
<dbReference type="InterPro" id="IPR050515">
    <property type="entry name" value="Beta-lactam/transpept"/>
</dbReference>
<accession>D6SUH5</accession>
<gene>
    <name evidence="6" type="ORF">Dthio_PD0269</name>
</gene>
<dbReference type="Gene3D" id="1.10.150.770">
    <property type="match status" value="1"/>
</dbReference>
<keyword evidence="3" id="KW-0472">Membrane</keyword>
<feature type="region of interest" description="Disordered" evidence="4">
    <location>
        <begin position="625"/>
        <end position="652"/>
    </location>
</feature>
<comment type="subcellular location">
    <subcellularLocation>
        <location evidence="1">Membrane</location>
    </subcellularLocation>
</comment>
<dbReference type="PROSITE" id="PS51178">
    <property type="entry name" value="PASTA"/>
    <property type="match status" value="1"/>
</dbReference>
<evidence type="ECO:0000256" key="4">
    <source>
        <dbReference type="SAM" id="MobiDB-lite"/>
    </source>
</evidence>
<dbReference type="SUPFAM" id="SSF56601">
    <property type="entry name" value="beta-lactamase/transpeptidase-like"/>
    <property type="match status" value="1"/>
</dbReference>
<keyword evidence="2" id="KW-0378">Hydrolase</keyword>
<dbReference type="Pfam" id="PF00905">
    <property type="entry name" value="Transpeptidase"/>
    <property type="match status" value="1"/>
</dbReference>
<organism evidence="6 7">
    <name type="scientific">Desulfonatronospira thiodismutans ASO3-1</name>
    <dbReference type="NCBI Taxonomy" id="555779"/>
    <lineage>
        <taxon>Bacteria</taxon>
        <taxon>Pseudomonadati</taxon>
        <taxon>Thermodesulfobacteriota</taxon>
        <taxon>Desulfovibrionia</taxon>
        <taxon>Desulfovibrionales</taxon>
        <taxon>Desulfonatronovibrionaceae</taxon>
        <taxon>Desulfonatronospira</taxon>
    </lineage>
</organism>
<dbReference type="eggNOG" id="COG0768">
    <property type="taxonomic scope" value="Bacteria"/>
</dbReference>
<dbReference type="Pfam" id="PF03793">
    <property type="entry name" value="PASTA"/>
    <property type="match status" value="1"/>
</dbReference>
<dbReference type="GO" id="GO:0016757">
    <property type="term" value="F:glycosyltransferase activity"/>
    <property type="evidence" value="ECO:0007669"/>
    <property type="project" value="UniProtKB-KW"/>
</dbReference>
<name>D6SUH5_9BACT</name>
<evidence type="ECO:0000313" key="7">
    <source>
        <dbReference type="Proteomes" id="UP000005496"/>
    </source>
</evidence>
<dbReference type="GO" id="GO:0008658">
    <property type="term" value="F:penicillin binding"/>
    <property type="evidence" value="ECO:0007669"/>
    <property type="project" value="InterPro"/>
</dbReference>
<dbReference type="Gene3D" id="3.40.710.10">
    <property type="entry name" value="DD-peptidase/beta-lactamase superfamily"/>
    <property type="match status" value="1"/>
</dbReference>